<evidence type="ECO:0000256" key="8">
    <source>
        <dbReference type="SAM" id="SignalP"/>
    </source>
</evidence>
<evidence type="ECO:0000313" key="11">
    <source>
        <dbReference type="Proteomes" id="UP000053127"/>
    </source>
</evidence>
<keyword evidence="3 6" id="KW-0378">Hydrolase</keyword>
<dbReference type="Gene3D" id="3.20.20.80">
    <property type="entry name" value="Glycosidases"/>
    <property type="match status" value="1"/>
</dbReference>
<proteinExistence type="inferred from homology"/>
<gene>
    <name evidence="10" type="ORF">AQI95_27965</name>
</gene>
<dbReference type="GO" id="GO:0005975">
    <property type="term" value="P:carbohydrate metabolic process"/>
    <property type="evidence" value="ECO:0007669"/>
    <property type="project" value="InterPro"/>
</dbReference>
<protein>
    <recommendedName>
        <fullName evidence="2">chitinase</fullName>
        <ecNumber evidence="2">3.2.1.14</ecNumber>
    </recommendedName>
</protein>
<dbReference type="PROSITE" id="PS51910">
    <property type="entry name" value="GH18_2"/>
    <property type="match status" value="1"/>
</dbReference>
<dbReference type="SUPFAM" id="SSF54556">
    <property type="entry name" value="Chitinase insertion domain"/>
    <property type="match status" value="1"/>
</dbReference>
<accession>A0A101NZ26</accession>
<dbReference type="InterPro" id="IPR017853">
    <property type="entry name" value="GH"/>
</dbReference>
<organism evidence="10 11">
    <name type="scientific">Streptomyces yokosukanensis</name>
    <dbReference type="NCBI Taxonomy" id="67386"/>
    <lineage>
        <taxon>Bacteria</taxon>
        <taxon>Bacillati</taxon>
        <taxon>Actinomycetota</taxon>
        <taxon>Actinomycetes</taxon>
        <taxon>Kitasatosporales</taxon>
        <taxon>Streptomycetaceae</taxon>
        <taxon>Streptomyces</taxon>
    </lineage>
</organism>
<comment type="caution">
    <text evidence="10">The sequence shown here is derived from an EMBL/GenBank/DDBJ whole genome shotgun (WGS) entry which is preliminary data.</text>
</comment>
<evidence type="ECO:0000256" key="2">
    <source>
        <dbReference type="ARBA" id="ARBA00012729"/>
    </source>
</evidence>
<keyword evidence="8" id="KW-0732">Signal</keyword>
<dbReference type="EC" id="3.2.1.14" evidence="2"/>
<dbReference type="RefSeq" id="WP_067129644.1">
    <property type="nucleotide sequence ID" value="NZ_JBFACD010000030.1"/>
</dbReference>
<name>A0A101NZ26_9ACTN</name>
<dbReference type="Gene3D" id="3.10.50.10">
    <property type="match status" value="1"/>
</dbReference>
<dbReference type="InterPro" id="IPR001579">
    <property type="entry name" value="Glyco_hydro_18_chit_AS"/>
</dbReference>
<feature type="domain" description="GH18" evidence="9">
    <location>
        <begin position="49"/>
        <end position="413"/>
    </location>
</feature>
<comment type="catalytic activity">
    <reaction evidence="1">
        <text>Random endo-hydrolysis of N-acetyl-beta-D-glucosaminide (1-&gt;4)-beta-linkages in chitin and chitodextrins.</text>
        <dbReference type="EC" id="3.2.1.14"/>
    </reaction>
</comment>
<reference evidence="10 11" key="1">
    <citation type="submission" date="2015-10" db="EMBL/GenBank/DDBJ databases">
        <title>Draft genome sequence of Streptomyces yokosukanensis DSM 40224, type strain for the species Streptomyces yokosukanensis.</title>
        <authorList>
            <person name="Ruckert C."/>
            <person name="Winkler A."/>
            <person name="Kalinowski J."/>
            <person name="Kampfer P."/>
            <person name="Glaeser S."/>
        </authorList>
    </citation>
    <scope>NUCLEOTIDE SEQUENCE [LARGE SCALE GENOMIC DNA]</scope>
    <source>
        <strain evidence="10 11">DSM 40224</strain>
    </source>
</reference>
<dbReference type="Pfam" id="PF00704">
    <property type="entry name" value="Glyco_hydro_18"/>
    <property type="match status" value="1"/>
</dbReference>
<dbReference type="PANTHER" id="PTHR11177">
    <property type="entry name" value="CHITINASE"/>
    <property type="match status" value="1"/>
</dbReference>
<dbReference type="SUPFAM" id="SSF51445">
    <property type="entry name" value="(Trans)glycosidases"/>
    <property type="match status" value="1"/>
</dbReference>
<feature type="chain" id="PRO_5039594994" description="chitinase" evidence="8">
    <location>
        <begin position="35"/>
        <end position="413"/>
    </location>
</feature>
<dbReference type="InterPro" id="IPR001223">
    <property type="entry name" value="Glyco_hydro18_cat"/>
</dbReference>
<evidence type="ECO:0000256" key="7">
    <source>
        <dbReference type="RuleBase" id="RU004453"/>
    </source>
</evidence>
<keyword evidence="4" id="KW-0624">Polysaccharide degradation</keyword>
<dbReference type="OrthoDB" id="9775889at2"/>
<keyword evidence="11" id="KW-1185">Reference proteome</keyword>
<dbReference type="EMBL" id="LMWN01000040">
    <property type="protein sequence ID" value="KUN01937.1"/>
    <property type="molecule type" value="Genomic_DNA"/>
</dbReference>
<dbReference type="SMART" id="SM00636">
    <property type="entry name" value="Glyco_18"/>
    <property type="match status" value="1"/>
</dbReference>
<evidence type="ECO:0000313" key="10">
    <source>
        <dbReference type="EMBL" id="KUN01937.1"/>
    </source>
</evidence>
<dbReference type="InterPro" id="IPR011583">
    <property type="entry name" value="Chitinase_II/V-like_cat"/>
</dbReference>
<evidence type="ECO:0000256" key="4">
    <source>
        <dbReference type="ARBA" id="ARBA00023024"/>
    </source>
</evidence>
<evidence type="ECO:0000256" key="3">
    <source>
        <dbReference type="ARBA" id="ARBA00022801"/>
    </source>
</evidence>
<dbReference type="GO" id="GO:0008061">
    <property type="term" value="F:chitin binding"/>
    <property type="evidence" value="ECO:0007669"/>
    <property type="project" value="InterPro"/>
</dbReference>
<keyword evidence="4" id="KW-0119">Carbohydrate metabolism</keyword>
<evidence type="ECO:0000256" key="6">
    <source>
        <dbReference type="RuleBase" id="RU000489"/>
    </source>
</evidence>
<dbReference type="GO" id="GO:0006032">
    <property type="term" value="P:chitin catabolic process"/>
    <property type="evidence" value="ECO:0007669"/>
    <property type="project" value="UniProtKB-KW"/>
</dbReference>
<feature type="signal peptide" evidence="8">
    <location>
        <begin position="1"/>
        <end position="34"/>
    </location>
</feature>
<dbReference type="CDD" id="cd06548">
    <property type="entry name" value="GH18_chitinase"/>
    <property type="match status" value="1"/>
</dbReference>
<evidence type="ECO:0000256" key="5">
    <source>
        <dbReference type="ARBA" id="ARBA00023295"/>
    </source>
</evidence>
<keyword evidence="5 6" id="KW-0326">Glycosidase</keyword>
<dbReference type="PANTHER" id="PTHR11177:SF317">
    <property type="entry name" value="CHITINASE 12-RELATED"/>
    <property type="match status" value="1"/>
</dbReference>
<dbReference type="PROSITE" id="PS01095">
    <property type="entry name" value="GH18_1"/>
    <property type="match status" value="1"/>
</dbReference>
<dbReference type="InterPro" id="IPR029070">
    <property type="entry name" value="Chitinase_insertion_sf"/>
</dbReference>
<evidence type="ECO:0000259" key="9">
    <source>
        <dbReference type="PROSITE" id="PS51910"/>
    </source>
</evidence>
<dbReference type="AlphaFoldDB" id="A0A101NZ26"/>
<dbReference type="GO" id="GO:0008843">
    <property type="term" value="F:endochitinase activity"/>
    <property type="evidence" value="ECO:0007669"/>
    <property type="project" value="UniProtKB-EC"/>
</dbReference>
<keyword evidence="4" id="KW-0146">Chitin degradation</keyword>
<dbReference type="InterPro" id="IPR050314">
    <property type="entry name" value="Glycosyl_Hydrlase_18"/>
</dbReference>
<evidence type="ECO:0000256" key="1">
    <source>
        <dbReference type="ARBA" id="ARBA00000822"/>
    </source>
</evidence>
<dbReference type="Proteomes" id="UP000053127">
    <property type="component" value="Unassembled WGS sequence"/>
</dbReference>
<comment type="similarity">
    <text evidence="7">Belongs to the glycosyl hydrolase 18 family.</text>
</comment>
<dbReference type="STRING" id="67386.AQI95_27965"/>
<sequence length="413" mass="43300">MQTPHRPRLRAVLAAACTTVLGAALLAGTGTATAAAPVAPAAPQVQAGSKVVGYFTEWGTYDRKYFAKNVETSGSAAKLTHINYAFGNVTGGSCAMGDSYAATDRAYTADESVDGVADTWDQPLRGNFNQLLKLKKKHPGLKILWSFGGWTWSGGFGEAAKNPAAFAQSCYDLVNNSKWAGLFDGIDIDWEYPNACGNSCDTSGRDAFRNVMAALRSKFGSGKLVTAAITADASSGGKIDAADYAGAAQYVDWYNPMTYDYFGAWDASGPTAPHSPLTSYSGIPKADFDTSATIAKLKGLGIPASKLLLGIGFYGRGWTGVTQAAPGGTATGPAAGTYEQGIDDYKVLKTKCPATGTVGGTAYAKCGSDWWSYDTPATIATKMTYKNQQGLGGTFFWELSGDTTNGELIKAID</sequence>